<keyword evidence="3" id="KW-1185">Reference proteome</keyword>
<sequence>MVFTYHRKISRIVAMLGLVVALSGCGLKMPIYIAPPYPPRKPPVDRTWTPPDYVKAPPAAEAQDDMLDEMDPAAPLFMDRVPLTPPPIVVE</sequence>
<evidence type="ECO:0008006" key="4">
    <source>
        <dbReference type="Google" id="ProtNLM"/>
    </source>
</evidence>
<keyword evidence="1" id="KW-1133">Transmembrane helix</keyword>
<gene>
    <name evidence="2" type="ORF">BCM14_1387</name>
</gene>
<dbReference type="PROSITE" id="PS51257">
    <property type="entry name" value="PROKAR_LIPOPROTEIN"/>
    <property type="match status" value="1"/>
</dbReference>
<evidence type="ECO:0000256" key="1">
    <source>
        <dbReference type="SAM" id="Phobius"/>
    </source>
</evidence>
<proteinExistence type="predicted"/>
<reference evidence="2 3" key="1">
    <citation type="submission" date="2018-03" db="EMBL/GenBank/DDBJ databases">
        <title>Genomic Encyclopedia of Type Strains, Phase III (KMG-III): the genomes of soil and plant-associated and newly described type strains.</title>
        <authorList>
            <person name="Whitman W."/>
        </authorList>
    </citation>
    <scope>NUCLEOTIDE SEQUENCE [LARGE SCALE GENOMIC DNA]</scope>
    <source>
        <strain evidence="2 3">MWH-P2sevCIIIb</strain>
    </source>
</reference>
<protein>
    <recommendedName>
        <fullName evidence="4">Lipoprotein</fullName>
    </recommendedName>
</protein>
<dbReference type="EMBL" id="PVTV01000012">
    <property type="protein sequence ID" value="PRY98554.1"/>
    <property type="molecule type" value="Genomic_DNA"/>
</dbReference>
<dbReference type="AlphaFoldDB" id="A0A2T0XHX7"/>
<keyword evidence="1" id="KW-0812">Transmembrane</keyword>
<evidence type="ECO:0000313" key="2">
    <source>
        <dbReference type="EMBL" id="PRY98554.1"/>
    </source>
</evidence>
<evidence type="ECO:0000313" key="3">
    <source>
        <dbReference type="Proteomes" id="UP000238308"/>
    </source>
</evidence>
<comment type="caution">
    <text evidence="2">The sequence shown here is derived from an EMBL/GenBank/DDBJ whole genome shotgun (WGS) entry which is preliminary data.</text>
</comment>
<name>A0A2T0XHX7_9BURK</name>
<organism evidence="2 3">
    <name type="scientific">Jezberella montanilacus</name>
    <dbReference type="NCBI Taxonomy" id="323426"/>
    <lineage>
        <taxon>Bacteria</taxon>
        <taxon>Pseudomonadati</taxon>
        <taxon>Pseudomonadota</taxon>
        <taxon>Betaproteobacteria</taxon>
        <taxon>Burkholderiales</taxon>
        <taxon>Alcaligenaceae</taxon>
        <taxon>Jezberella</taxon>
    </lineage>
</organism>
<accession>A0A2T0XHX7</accession>
<dbReference type="RefSeq" id="WP_106227252.1">
    <property type="nucleotide sequence ID" value="NZ_PVTV01000012.1"/>
</dbReference>
<keyword evidence="1" id="KW-0472">Membrane</keyword>
<dbReference type="Proteomes" id="UP000238308">
    <property type="component" value="Unassembled WGS sequence"/>
</dbReference>
<feature type="transmembrane region" description="Helical" evidence="1">
    <location>
        <begin position="12"/>
        <end position="33"/>
    </location>
</feature>